<dbReference type="EMBL" id="SLVX01000020">
    <property type="protein sequence ID" value="TCN38170.1"/>
    <property type="molecule type" value="Genomic_DNA"/>
</dbReference>
<sequence length="48" mass="5613">MSDLFGLVVLVELSRKSARRKHEFVHLLDTTPVRTRLRRLARALGLRK</sequence>
<gene>
    <name evidence="1" type="ORF">EV665_12061</name>
</gene>
<dbReference type="AlphaFoldDB" id="A0A4V2RGX6"/>
<protein>
    <submittedName>
        <fullName evidence="1">Uncharacterized protein</fullName>
    </submittedName>
</protein>
<dbReference type="Proteomes" id="UP000295351">
    <property type="component" value="Unassembled WGS sequence"/>
</dbReference>
<comment type="caution">
    <text evidence="1">The sequence shown here is derived from an EMBL/GenBank/DDBJ whole genome shotgun (WGS) entry which is preliminary data.</text>
</comment>
<reference evidence="1 2" key="1">
    <citation type="submission" date="2019-03" db="EMBL/GenBank/DDBJ databases">
        <title>Genomic Encyclopedia of Type Strains, Phase IV (KMG-IV): sequencing the most valuable type-strain genomes for metagenomic binning, comparative biology and taxonomic classification.</title>
        <authorList>
            <person name="Goeker M."/>
        </authorList>
    </citation>
    <scope>NUCLEOTIDE SEQUENCE [LARGE SCALE GENOMIC DNA]</scope>
    <source>
        <strain evidence="1 2">DSM 18401</strain>
    </source>
</reference>
<dbReference type="RefSeq" id="WP_162853150.1">
    <property type="nucleotide sequence ID" value="NZ_BAABEI010000012.1"/>
</dbReference>
<accession>A0A4V2RGX6</accession>
<proteinExistence type="predicted"/>
<name>A0A4V2RGX6_SHIGR</name>
<evidence type="ECO:0000313" key="1">
    <source>
        <dbReference type="EMBL" id="TCN38170.1"/>
    </source>
</evidence>
<organism evidence="1 2">
    <name type="scientific">Shinella granuli</name>
    <dbReference type="NCBI Taxonomy" id="323621"/>
    <lineage>
        <taxon>Bacteria</taxon>
        <taxon>Pseudomonadati</taxon>
        <taxon>Pseudomonadota</taxon>
        <taxon>Alphaproteobacteria</taxon>
        <taxon>Hyphomicrobiales</taxon>
        <taxon>Rhizobiaceae</taxon>
        <taxon>Shinella</taxon>
    </lineage>
</organism>
<keyword evidence="2" id="KW-1185">Reference proteome</keyword>
<evidence type="ECO:0000313" key="2">
    <source>
        <dbReference type="Proteomes" id="UP000295351"/>
    </source>
</evidence>